<keyword evidence="3" id="KW-1185">Reference proteome</keyword>
<organism evidence="2 3">
    <name type="scientific">Lentzea pudingi</name>
    <dbReference type="NCBI Taxonomy" id="1789439"/>
    <lineage>
        <taxon>Bacteria</taxon>
        <taxon>Bacillati</taxon>
        <taxon>Actinomycetota</taxon>
        <taxon>Actinomycetes</taxon>
        <taxon>Pseudonocardiales</taxon>
        <taxon>Pseudonocardiaceae</taxon>
        <taxon>Lentzea</taxon>
    </lineage>
</organism>
<dbReference type="EMBL" id="BMNC01000001">
    <property type="protein sequence ID" value="GGM76488.1"/>
    <property type="molecule type" value="Genomic_DNA"/>
</dbReference>
<protein>
    <submittedName>
        <fullName evidence="2">Uncharacterized protein</fullName>
    </submittedName>
</protein>
<evidence type="ECO:0000313" key="2">
    <source>
        <dbReference type="EMBL" id="GGM76488.1"/>
    </source>
</evidence>
<feature type="compositionally biased region" description="Gly residues" evidence="1">
    <location>
        <begin position="52"/>
        <end position="78"/>
    </location>
</feature>
<gene>
    <name evidence="2" type="ORF">GCM10011609_10440</name>
</gene>
<dbReference type="Proteomes" id="UP000597656">
    <property type="component" value="Unassembled WGS sequence"/>
</dbReference>
<reference evidence="3" key="1">
    <citation type="journal article" date="2019" name="Int. J. Syst. Evol. Microbiol.">
        <title>The Global Catalogue of Microorganisms (GCM) 10K type strain sequencing project: providing services to taxonomists for standard genome sequencing and annotation.</title>
        <authorList>
            <consortium name="The Broad Institute Genomics Platform"/>
            <consortium name="The Broad Institute Genome Sequencing Center for Infectious Disease"/>
            <person name="Wu L."/>
            <person name="Ma J."/>
        </authorList>
    </citation>
    <scope>NUCLEOTIDE SEQUENCE [LARGE SCALE GENOMIC DNA]</scope>
    <source>
        <strain evidence="3">CGMCC 4.7319</strain>
    </source>
</reference>
<feature type="region of interest" description="Disordered" evidence="1">
    <location>
        <begin position="24"/>
        <end position="91"/>
    </location>
</feature>
<proteinExistence type="predicted"/>
<name>A0ABQ2HFB1_9PSEU</name>
<sequence>MRWKTKRPDGTVYSAASREAYRPSAEKRYRISVDEPVQTHSPTIRSGLESPAGGGPAHAGSEVGGGAGEVDDGGGGGANDPLHPARENAVKTAMNATRRRLGTNAMAATIRSTPRKRYQ</sequence>
<comment type="caution">
    <text evidence="2">The sequence shown here is derived from an EMBL/GenBank/DDBJ whole genome shotgun (WGS) entry which is preliminary data.</text>
</comment>
<feature type="compositionally biased region" description="Basic and acidic residues" evidence="1">
    <location>
        <begin position="24"/>
        <end position="33"/>
    </location>
</feature>
<evidence type="ECO:0000313" key="3">
    <source>
        <dbReference type="Proteomes" id="UP000597656"/>
    </source>
</evidence>
<evidence type="ECO:0000256" key="1">
    <source>
        <dbReference type="SAM" id="MobiDB-lite"/>
    </source>
</evidence>
<accession>A0ABQ2HFB1</accession>